<evidence type="ECO:0000313" key="3">
    <source>
        <dbReference type="Proteomes" id="UP000553034"/>
    </source>
</evidence>
<proteinExistence type="predicted"/>
<sequence length="150" mass="17066">MDTTTTLLGIGFFLLFMLPILWIVLKQNNHTNYLKNSLKNFGTTENLEFSETEITHRAILAITANKEVLVFAAIANDKKSNIDFQKIPLNKHAKFTIETTQTKGEGITYIALKKHDDKQESIVFYNDDTDLGTDALTCLQVAKKWEKLLN</sequence>
<gene>
    <name evidence="2" type="ORF">GGR32_000821</name>
</gene>
<dbReference type="AlphaFoldDB" id="A0A840EUI4"/>
<keyword evidence="3" id="KW-1185">Reference proteome</keyword>
<organism evidence="2 3">
    <name type="scientific">Mesonia hippocampi</name>
    <dbReference type="NCBI Taxonomy" id="1628250"/>
    <lineage>
        <taxon>Bacteria</taxon>
        <taxon>Pseudomonadati</taxon>
        <taxon>Bacteroidota</taxon>
        <taxon>Flavobacteriia</taxon>
        <taxon>Flavobacteriales</taxon>
        <taxon>Flavobacteriaceae</taxon>
        <taxon>Mesonia</taxon>
    </lineage>
</organism>
<dbReference type="RefSeq" id="WP_183476700.1">
    <property type="nucleotide sequence ID" value="NZ_JACIFO010000002.1"/>
</dbReference>
<protein>
    <submittedName>
        <fullName evidence="2">Uncharacterized protein</fullName>
    </submittedName>
</protein>
<feature type="transmembrane region" description="Helical" evidence="1">
    <location>
        <begin position="6"/>
        <end position="25"/>
    </location>
</feature>
<evidence type="ECO:0000256" key="1">
    <source>
        <dbReference type="SAM" id="Phobius"/>
    </source>
</evidence>
<dbReference type="EMBL" id="JACIFO010000002">
    <property type="protein sequence ID" value="MBB4118547.1"/>
    <property type="molecule type" value="Genomic_DNA"/>
</dbReference>
<dbReference type="Proteomes" id="UP000553034">
    <property type="component" value="Unassembled WGS sequence"/>
</dbReference>
<name>A0A840EUI4_9FLAO</name>
<reference evidence="2 3" key="1">
    <citation type="submission" date="2020-08" db="EMBL/GenBank/DDBJ databases">
        <title>Genomic Encyclopedia of Type Strains, Phase IV (KMG-IV): sequencing the most valuable type-strain genomes for metagenomic binning, comparative biology and taxonomic classification.</title>
        <authorList>
            <person name="Goeker M."/>
        </authorList>
    </citation>
    <scope>NUCLEOTIDE SEQUENCE [LARGE SCALE GENOMIC DNA]</scope>
    <source>
        <strain evidence="2 3">DSM 29568</strain>
    </source>
</reference>
<keyword evidence="1" id="KW-0812">Transmembrane</keyword>
<keyword evidence="1" id="KW-0472">Membrane</keyword>
<keyword evidence="1" id="KW-1133">Transmembrane helix</keyword>
<comment type="caution">
    <text evidence="2">The sequence shown here is derived from an EMBL/GenBank/DDBJ whole genome shotgun (WGS) entry which is preliminary data.</text>
</comment>
<accession>A0A840EUI4</accession>
<evidence type="ECO:0000313" key="2">
    <source>
        <dbReference type="EMBL" id="MBB4118547.1"/>
    </source>
</evidence>